<dbReference type="CDD" id="cd01127">
    <property type="entry name" value="TrwB_TraG_TraD_VirD4"/>
    <property type="match status" value="1"/>
</dbReference>
<sequence length="508" mass="55849">MSDYRNAQEWVSDIHQHGSARWADAAHLVSRGYGPNSRHLLGYLPSEFSDYGAMPVTYGGARHQLIVAPTRGGKGVSGAIPRLLDHPGSTVVLDIKDGELALITALYRRDVLGQYVHIIDPYDCVCSKLGLSPSRLNPVDGVGLEDLDPFDAALEIAEACVIPDGQGESHWSGEAAAIIAGLILSEAQQSGDLGGVRRKLNRDAEQFAELVDQMAHSPYELIRSAAARILNKADRELSGVVSTAQRNTHFLESSSLSSSLSGTDIDLRNIGENTSIFIVLPGRRIRAAKRWLRVLVSTFINTVTSLEDKPAIPVMILLEEMPTLERMEIIERSFGQMAGYGLQLVCVVQDFTQLNDLYKNRWETFIANAASVQCFGTNDFFTARYLSQLGGSGTIERLAYGSAHQRVSFFGSPDYRSMSDGLAGRLLITPDELMSLHPSVQVVKLAASRPFIGYRPVYFLDRRYRDRYDQPLYSIHPHHAHRPIEHSIDFTAPGTDLGAILAETLGVG</sequence>
<evidence type="ECO:0008006" key="9">
    <source>
        <dbReference type="Google" id="ProtNLM"/>
    </source>
</evidence>
<keyword evidence="8" id="KW-1185">Reference proteome</keyword>
<dbReference type="PANTHER" id="PTHR37937:SF1">
    <property type="entry name" value="CONJUGATIVE TRANSFER: DNA TRANSPORT"/>
    <property type="match status" value="1"/>
</dbReference>
<evidence type="ECO:0000256" key="4">
    <source>
        <dbReference type="ARBA" id="ARBA00022692"/>
    </source>
</evidence>
<dbReference type="RefSeq" id="WP_077291298.1">
    <property type="nucleotide sequence ID" value="NZ_CP019630.1"/>
</dbReference>
<dbReference type="EMBL" id="CP019630">
    <property type="protein sequence ID" value="AQQ04136.1"/>
    <property type="molecule type" value="Genomic_DNA"/>
</dbReference>
<keyword evidence="3" id="KW-1003">Cell membrane</keyword>
<proteinExistence type="inferred from homology"/>
<dbReference type="SUPFAM" id="SSF52540">
    <property type="entry name" value="P-loop containing nucleoside triphosphate hydrolases"/>
    <property type="match status" value="1"/>
</dbReference>
<evidence type="ECO:0000313" key="8">
    <source>
        <dbReference type="Proteomes" id="UP000188174"/>
    </source>
</evidence>
<gene>
    <name evidence="7" type="ORF">B0E33_11480</name>
</gene>
<dbReference type="Gene3D" id="3.40.50.300">
    <property type="entry name" value="P-loop containing nucleotide triphosphate hydrolases"/>
    <property type="match status" value="1"/>
</dbReference>
<name>A0ABN4WVE7_9HYPH</name>
<dbReference type="InterPro" id="IPR051539">
    <property type="entry name" value="T4SS-coupling_protein"/>
</dbReference>
<evidence type="ECO:0000256" key="5">
    <source>
        <dbReference type="ARBA" id="ARBA00022989"/>
    </source>
</evidence>
<evidence type="ECO:0000256" key="3">
    <source>
        <dbReference type="ARBA" id="ARBA00022475"/>
    </source>
</evidence>
<keyword evidence="5" id="KW-1133">Transmembrane helix</keyword>
<comment type="subcellular location">
    <subcellularLocation>
        <location evidence="1">Cell membrane</location>
        <topology evidence="1">Multi-pass membrane protein</topology>
    </subcellularLocation>
</comment>
<dbReference type="Proteomes" id="UP000188174">
    <property type="component" value="Chromosome"/>
</dbReference>
<dbReference type="InterPro" id="IPR027417">
    <property type="entry name" value="P-loop_NTPase"/>
</dbReference>
<keyword evidence="6" id="KW-0472">Membrane</keyword>
<keyword evidence="4" id="KW-0812">Transmembrane</keyword>
<protein>
    <recommendedName>
        <fullName evidence="9">Type IV secretion system protein VirD4</fullName>
    </recommendedName>
</protein>
<organism evidence="7 8">
    <name type="scientific">Roseibium algicola</name>
    <dbReference type="NCBI Taxonomy" id="2857014"/>
    <lineage>
        <taxon>Bacteria</taxon>
        <taxon>Pseudomonadati</taxon>
        <taxon>Pseudomonadota</taxon>
        <taxon>Alphaproteobacteria</taxon>
        <taxon>Hyphomicrobiales</taxon>
        <taxon>Stappiaceae</taxon>
        <taxon>Roseibium</taxon>
    </lineage>
</organism>
<evidence type="ECO:0000313" key="7">
    <source>
        <dbReference type="EMBL" id="AQQ04136.1"/>
    </source>
</evidence>
<dbReference type="Pfam" id="PF02534">
    <property type="entry name" value="T4SS-DNA_transf"/>
    <property type="match status" value="1"/>
</dbReference>
<reference evidence="7 8" key="1">
    <citation type="submission" date="2017-02" db="EMBL/GenBank/DDBJ databases">
        <authorList>
            <person name="Jeong S."/>
        </authorList>
    </citation>
    <scope>NUCLEOTIDE SEQUENCE [LARGE SCALE GENOMIC DNA]</scope>
    <source>
        <strain evidence="7 8">RMAR6-6</strain>
    </source>
</reference>
<comment type="similarity">
    <text evidence="2">Belongs to the VirD4/TraG family.</text>
</comment>
<evidence type="ECO:0000256" key="2">
    <source>
        <dbReference type="ARBA" id="ARBA00008806"/>
    </source>
</evidence>
<evidence type="ECO:0000256" key="6">
    <source>
        <dbReference type="ARBA" id="ARBA00023136"/>
    </source>
</evidence>
<dbReference type="PANTHER" id="PTHR37937">
    <property type="entry name" value="CONJUGATIVE TRANSFER: DNA TRANSPORT"/>
    <property type="match status" value="1"/>
</dbReference>
<dbReference type="InterPro" id="IPR003688">
    <property type="entry name" value="TraG/VirD4"/>
</dbReference>
<accession>A0ABN4WVE7</accession>
<evidence type="ECO:0000256" key="1">
    <source>
        <dbReference type="ARBA" id="ARBA00004651"/>
    </source>
</evidence>